<dbReference type="AlphaFoldDB" id="A0A4S8MRZ8"/>
<dbReference type="Pfam" id="PF12937">
    <property type="entry name" value="F-box-like"/>
    <property type="match status" value="1"/>
</dbReference>
<gene>
    <name evidence="2" type="ORF">K435DRAFT_620467</name>
</gene>
<evidence type="ECO:0000313" key="2">
    <source>
        <dbReference type="EMBL" id="THV05900.1"/>
    </source>
</evidence>
<evidence type="ECO:0000313" key="3">
    <source>
        <dbReference type="Proteomes" id="UP000297245"/>
    </source>
</evidence>
<keyword evidence="3" id="KW-1185">Reference proteome</keyword>
<feature type="domain" description="F-box" evidence="1">
    <location>
        <begin position="65"/>
        <end position="123"/>
    </location>
</feature>
<dbReference type="OrthoDB" id="3266451at2759"/>
<dbReference type="Gene3D" id="1.20.1280.50">
    <property type="match status" value="1"/>
</dbReference>
<name>A0A4S8MRZ8_DENBC</name>
<dbReference type="Proteomes" id="UP000297245">
    <property type="component" value="Unassembled WGS sequence"/>
</dbReference>
<accession>A0A4S8MRZ8</accession>
<dbReference type="EMBL" id="ML179046">
    <property type="protein sequence ID" value="THV05900.1"/>
    <property type="molecule type" value="Genomic_DNA"/>
</dbReference>
<dbReference type="InterPro" id="IPR001810">
    <property type="entry name" value="F-box_dom"/>
</dbReference>
<feature type="non-terminal residue" evidence="2">
    <location>
        <position position="123"/>
    </location>
</feature>
<evidence type="ECO:0000259" key="1">
    <source>
        <dbReference type="Pfam" id="PF12937"/>
    </source>
</evidence>
<proteinExistence type="predicted"/>
<feature type="non-terminal residue" evidence="2">
    <location>
        <position position="1"/>
    </location>
</feature>
<sequence length="123" mass="13938">LRANYQPSSIEAASIRSSLDVITRDIATYDAEIDSISLILSRLKEQREAALRMQSIASSLLAPIRKLPVEILTEIFKQHCLKEMALFRVHFAETFGRTMPPALSVASVCRFWRNIANSNAFLW</sequence>
<protein>
    <recommendedName>
        <fullName evidence="1">F-box domain-containing protein</fullName>
    </recommendedName>
</protein>
<organism evidence="2 3">
    <name type="scientific">Dendrothele bispora (strain CBS 962.96)</name>
    <dbReference type="NCBI Taxonomy" id="1314807"/>
    <lineage>
        <taxon>Eukaryota</taxon>
        <taxon>Fungi</taxon>
        <taxon>Dikarya</taxon>
        <taxon>Basidiomycota</taxon>
        <taxon>Agaricomycotina</taxon>
        <taxon>Agaricomycetes</taxon>
        <taxon>Agaricomycetidae</taxon>
        <taxon>Agaricales</taxon>
        <taxon>Agaricales incertae sedis</taxon>
        <taxon>Dendrothele</taxon>
    </lineage>
</organism>
<reference evidence="2 3" key="1">
    <citation type="journal article" date="2019" name="Nat. Ecol. Evol.">
        <title>Megaphylogeny resolves global patterns of mushroom evolution.</title>
        <authorList>
            <person name="Varga T."/>
            <person name="Krizsan K."/>
            <person name="Foldi C."/>
            <person name="Dima B."/>
            <person name="Sanchez-Garcia M."/>
            <person name="Sanchez-Ramirez S."/>
            <person name="Szollosi G.J."/>
            <person name="Szarkandi J.G."/>
            <person name="Papp V."/>
            <person name="Albert L."/>
            <person name="Andreopoulos W."/>
            <person name="Angelini C."/>
            <person name="Antonin V."/>
            <person name="Barry K.W."/>
            <person name="Bougher N.L."/>
            <person name="Buchanan P."/>
            <person name="Buyck B."/>
            <person name="Bense V."/>
            <person name="Catcheside P."/>
            <person name="Chovatia M."/>
            <person name="Cooper J."/>
            <person name="Damon W."/>
            <person name="Desjardin D."/>
            <person name="Finy P."/>
            <person name="Geml J."/>
            <person name="Haridas S."/>
            <person name="Hughes K."/>
            <person name="Justo A."/>
            <person name="Karasinski D."/>
            <person name="Kautmanova I."/>
            <person name="Kiss B."/>
            <person name="Kocsube S."/>
            <person name="Kotiranta H."/>
            <person name="LaButti K.M."/>
            <person name="Lechner B.E."/>
            <person name="Liimatainen K."/>
            <person name="Lipzen A."/>
            <person name="Lukacs Z."/>
            <person name="Mihaltcheva S."/>
            <person name="Morgado L.N."/>
            <person name="Niskanen T."/>
            <person name="Noordeloos M.E."/>
            <person name="Ohm R.A."/>
            <person name="Ortiz-Santana B."/>
            <person name="Ovrebo C."/>
            <person name="Racz N."/>
            <person name="Riley R."/>
            <person name="Savchenko A."/>
            <person name="Shiryaev A."/>
            <person name="Soop K."/>
            <person name="Spirin V."/>
            <person name="Szebenyi C."/>
            <person name="Tomsovsky M."/>
            <person name="Tulloss R.E."/>
            <person name="Uehling J."/>
            <person name="Grigoriev I.V."/>
            <person name="Vagvolgyi C."/>
            <person name="Papp T."/>
            <person name="Martin F.M."/>
            <person name="Miettinen O."/>
            <person name="Hibbett D.S."/>
            <person name="Nagy L.G."/>
        </authorList>
    </citation>
    <scope>NUCLEOTIDE SEQUENCE [LARGE SCALE GENOMIC DNA]</scope>
    <source>
        <strain evidence="2 3">CBS 962.96</strain>
    </source>
</reference>